<dbReference type="InterPro" id="IPR036635">
    <property type="entry name" value="MurB_C_sf"/>
</dbReference>
<evidence type="ECO:0000256" key="2">
    <source>
        <dbReference type="ARBA" id="ARBA00003921"/>
    </source>
</evidence>
<evidence type="ECO:0000256" key="11">
    <source>
        <dbReference type="ARBA" id="ARBA00022984"/>
    </source>
</evidence>
<feature type="active site" description="Proton donor" evidence="16">
    <location>
        <position position="228"/>
    </location>
</feature>
<evidence type="ECO:0000256" key="8">
    <source>
        <dbReference type="ARBA" id="ARBA00022827"/>
    </source>
</evidence>
<keyword evidence="5 16" id="KW-0963">Cytoplasm</keyword>
<dbReference type="InterPro" id="IPR003170">
    <property type="entry name" value="MurB"/>
</dbReference>
<keyword evidence="9 16" id="KW-0521">NADP</keyword>
<evidence type="ECO:0000256" key="12">
    <source>
        <dbReference type="ARBA" id="ARBA00023002"/>
    </source>
</evidence>
<protein>
    <recommendedName>
        <fullName evidence="16">UDP-N-acetylenolpyruvoylglucosamine reductase</fullName>
        <ecNumber evidence="16">1.3.1.98</ecNumber>
    </recommendedName>
    <alternativeName>
        <fullName evidence="16">UDP-N-acetylmuramate dehydrogenase</fullName>
    </alternativeName>
</protein>
<dbReference type="PANTHER" id="PTHR21071:SF4">
    <property type="entry name" value="UDP-N-ACETYLENOLPYRUVOYLGLUCOSAMINE REDUCTASE"/>
    <property type="match status" value="1"/>
</dbReference>
<dbReference type="NCBIfam" id="TIGR00179">
    <property type="entry name" value="murB"/>
    <property type="match status" value="1"/>
</dbReference>
<evidence type="ECO:0000256" key="13">
    <source>
        <dbReference type="ARBA" id="ARBA00023306"/>
    </source>
</evidence>
<evidence type="ECO:0000256" key="10">
    <source>
        <dbReference type="ARBA" id="ARBA00022960"/>
    </source>
</evidence>
<dbReference type="InterPro" id="IPR011601">
    <property type="entry name" value="MurB_C"/>
</dbReference>
<dbReference type="UniPathway" id="UPA00219"/>
<keyword evidence="13 16" id="KW-0131">Cell cycle</keyword>
<comment type="subcellular location">
    <subcellularLocation>
        <location evidence="3 16">Cytoplasm</location>
    </subcellularLocation>
</comment>
<dbReference type="AlphaFoldDB" id="A0A537JHX8"/>
<dbReference type="HAMAP" id="MF_00037">
    <property type="entry name" value="MurB"/>
    <property type="match status" value="1"/>
</dbReference>
<dbReference type="Proteomes" id="UP000320048">
    <property type="component" value="Unassembled WGS sequence"/>
</dbReference>
<keyword evidence="11 16" id="KW-0573">Peptidoglycan synthesis</keyword>
<dbReference type="InterPro" id="IPR036318">
    <property type="entry name" value="FAD-bd_PCMH-like_sf"/>
</dbReference>
<reference evidence="18 19" key="1">
    <citation type="journal article" date="2019" name="Nat. Microbiol.">
        <title>Mediterranean grassland soil C-N compound turnover is dependent on rainfall and depth, and is mediated by genomically divergent microorganisms.</title>
        <authorList>
            <person name="Diamond S."/>
            <person name="Andeer P.F."/>
            <person name="Li Z."/>
            <person name="Crits-Christoph A."/>
            <person name="Burstein D."/>
            <person name="Anantharaman K."/>
            <person name="Lane K.R."/>
            <person name="Thomas B.C."/>
            <person name="Pan C."/>
            <person name="Northen T.R."/>
            <person name="Banfield J.F."/>
        </authorList>
    </citation>
    <scope>NUCLEOTIDE SEQUENCE [LARGE SCALE GENOMIC DNA]</scope>
    <source>
        <strain evidence="18">NP_7</strain>
    </source>
</reference>
<dbReference type="InterPro" id="IPR006094">
    <property type="entry name" value="Oxid_FAD_bind_N"/>
</dbReference>
<evidence type="ECO:0000256" key="6">
    <source>
        <dbReference type="ARBA" id="ARBA00022618"/>
    </source>
</evidence>
<dbReference type="InterPro" id="IPR016167">
    <property type="entry name" value="FAD-bd_PCMH_sub1"/>
</dbReference>
<evidence type="ECO:0000256" key="14">
    <source>
        <dbReference type="ARBA" id="ARBA00023316"/>
    </source>
</evidence>
<dbReference type="PROSITE" id="PS51387">
    <property type="entry name" value="FAD_PCMH"/>
    <property type="match status" value="1"/>
</dbReference>
<evidence type="ECO:0000313" key="18">
    <source>
        <dbReference type="EMBL" id="TMI82716.1"/>
    </source>
</evidence>
<dbReference type="GO" id="GO:0071555">
    <property type="term" value="P:cell wall organization"/>
    <property type="evidence" value="ECO:0007669"/>
    <property type="project" value="UniProtKB-KW"/>
</dbReference>
<evidence type="ECO:0000313" key="19">
    <source>
        <dbReference type="Proteomes" id="UP000320048"/>
    </source>
</evidence>
<dbReference type="Gene3D" id="3.30.43.10">
    <property type="entry name" value="Uridine Diphospho-n-acetylenolpyruvylglucosamine Reductase, domain 2"/>
    <property type="match status" value="1"/>
</dbReference>
<dbReference type="EMBL" id="VBAO01000112">
    <property type="protein sequence ID" value="TMI82716.1"/>
    <property type="molecule type" value="Genomic_DNA"/>
</dbReference>
<evidence type="ECO:0000256" key="7">
    <source>
        <dbReference type="ARBA" id="ARBA00022630"/>
    </source>
</evidence>
<dbReference type="NCBIfam" id="NF010480">
    <property type="entry name" value="PRK13905.1"/>
    <property type="match status" value="1"/>
</dbReference>
<dbReference type="SUPFAM" id="SSF56176">
    <property type="entry name" value="FAD-binding/transporter-associated domain-like"/>
    <property type="match status" value="1"/>
</dbReference>
<dbReference type="GO" id="GO:0005829">
    <property type="term" value="C:cytosol"/>
    <property type="evidence" value="ECO:0007669"/>
    <property type="project" value="TreeGrafter"/>
</dbReference>
<keyword evidence="12 16" id="KW-0560">Oxidoreductase</keyword>
<keyword evidence="14 16" id="KW-0961">Cell wall biogenesis/degradation</keyword>
<keyword evidence="7 16" id="KW-0285">Flavoprotein</keyword>
<dbReference type="Pfam" id="PF02873">
    <property type="entry name" value="MurB_C"/>
    <property type="match status" value="1"/>
</dbReference>
<proteinExistence type="inferred from homology"/>
<dbReference type="GO" id="GO:0008762">
    <property type="term" value="F:UDP-N-acetylmuramate dehydrogenase activity"/>
    <property type="evidence" value="ECO:0007669"/>
    <property type="project" value="UniProtKB-UniRule"/>
</dbReference>
<dbReference type="EC" id="1.3.1.98" evidence="16"/>
<evidence type="ECO:0000256" key="16">
    <source>
        <dbReference type="HAMAP-Rule" id="MF_00037"/>
    </source>
</evidence>
<dbReference type="Gene3D" id="3.30.465.10">
    <property type="match status" value="1"/>
</dbReference>
<evidence type="ECO:0000256" key="5">
    <source>
        <dbReference type="ARBA" id="ARBA00022490"/>
    </source>
</evidence>
<dbReference type="Pfam" id="PF01565">
    <property type="entry name" value="FAD_binding_4"/>
    <property type="match status" value="1"/>
</dbReference>
<comment type="catalytic activity">
    <reaction evidence="15 16">
        <text>UDP-N-acetyl-alpha-D-muramate + NADP(+) = UDP-N-acetyl-3-O-(1-carboxyvinyl)-alpha-D-glucosamine + NADPH + H(+)</text>
        <dbReference type="Rhea" id="RHEA:12248"/>
        <dbReference type="ChEBI" id="CHEBI:15378"/>
        <dbReference type="ChEBI" id="CHEBI:57783"/>
        <dbReference type="ChEBI" id="CHEBI:58349"/>
        <dbReference type="ChEBI" id="CHEBI:68483"/>
        <dbReference type="ChEBI" id="CHEBI:70757"/>
        <dbReference type="EC" id="1.3.1.98"/>
    </reaction>
</comment>
<feature type="active site" evidence="16">
    <location>
        <position position="178"/>
    </location>
</feature>
<sequence length="309" mass="32515">MGSVAQDTVLAALGQLCPGGVHPNEPLARHVTFRIGGPADVLVLPRSLDHLVAAVAWAYREGQPFVILGRGSNVLIADRGVRGVVIKTGRGQDEVRYHGGRVIAGCGASLPHLSRATATRGLAGLEFAAGIPGSVGGGVAMNAGAHGCSMAGVVRRARVLTPAGERTWSLDELRFHYRQSRLQQEPGVVLDAELELRETDPRACLARLEAWLRTRSDTQPLGPPSSGCIFRNPAGDHAGRLIDTSGGKGMRVGGATVSDRHANYILNTGDATAADVLTLIAQVRAQVRDRSGIDLEPEVKLIGEFEPSG</sequence>
<organism evidence="18 19">
    <name type="scientific">Candidatus Segetimicrobium genomatis</name>
    <dbReference type="NCBI Taxonomy" id="2569760"/>
    <lineage>
        <taxon>Bacteria</taxon>
        <taxon>Bacillati</taxon>
        <taxon>Candidatus Sysuimicrobiota</taxon>
        <taxon>Candidatus Sysuimicrobiia</taxon>
        <taxon>Candidatus Sysuimicrobiales</taxon>
        <taxon>Candidatus Segetimicrobiaceae</taxon>
        <taxon>Candidatus Segetimicrobium</taxon>
    </lineage>
</organism>
<dbReference type="GO" id="GO:0009252">
    <property type="term" value="P:peptidoglycan biosynthetic process"/>
    <property type="evidence" value="ECO:0007669"/>
    <property type="project" value="UniProtKB-UniRule"/>
</dbReference>
<dbReference type="GO" id="GO:0071949">
    <property type="term" value="F:FAD binding"/>
    <property type="evidence" value="ECO:0007669"/>
    <property type="project" value="InterPro"/>
</dbReference>
<evidence type="ECO:0000256" key="4">
    <source>
        <dbReference type="ARBA" id="ARBA00004752"/>
    </source>
</evidence>
<name>A0A537JHX8_9BACT</name>
<comment type="function">
    <text evidence="2 16">Cell wall formation.</text>
</comment>
<comment type="similarity">
    <text evidence="16">Belongs to the MurB family.</text>
</comment>
<comment type="pathway">
    <text evidence="4 16">Cell wall biogenesis; peptidoglycan biosynthesis.</text>
</comment>
<dbReference type="GO" id="GO:0051301">
    <property type="term" value="P:cell division"/>
    <property type="evidence" value="ECO:0007669"/>
    <property type="project" value="UniProtKB-KW"/>
</dbReference>
<keyword evidence="10 16" id="KW-0133">Cell shape</keyword>
<evidence type="ECO:0000259" key="17">
    <source>
        <dbReference type="PROSITE" id="PS51387"/>
    </source>
</evidence>
<evidence type="ECO:0000256" key="3">
    <source>
        <dbReference type="ARBA" id="ARBA00004496"/>
    </source>
</evidence>
<keyword evidence="8 16" id="KW-0274">FAD</keyword>
<dbReference type="InterPro" id="IPR016166">
    <property type="entry name" value="FAD-bd_PCMH"/>
</dbReference>
<feature type="domain" description="FAD-binding PCMH-type" evidence="17">
    <location>
        <begin position="34"/>
        <end position="199"/>
    </location>
</feature>
<feature type="active site" evidence="16">
    <location>
        <position position="298"/>
    </location>
</feature>
<dbReference type="InterPro" id="IPR016169">
    <property type="entry name" value="FAD-bd_PCMH_sub2"/>
</dbReference>
<gene>
    <name evidence="16 18" type="primary">murB</name>
    <name evidence="18" type="ORF">E6H04_04325</name>
</gene>
<dbReference type="GO" id="GO:0008360">
    <property type="term" value="P:regulation of cell shape"/>
    <property type="evidence" value="ECO:0007669"/>
    <property type="project" value="UniProtKB-KW"/>
</dbReference>
<dbReference type="PANTHER" id="PTHR21071">
    <property type="entry name" value="UDP-N-ACETYLENOLPYRUVOYLGLUCOSAMINE REDUCTASE"/>
    <property type="match status" value="1"/>
</dbReference>
<comment type="caution">
    <text evidence="18">The sequence shown here is derived from an EMBL/GenBank/DDBJ whole genome shotgun (WGS) entry which is preliminary data.</text>
</comment>
<evidence type="ECO:0000256" key="9">
    <source>
        <dbReference type="ARBA" id="ARBA00022857"/>
    </source>
</evidence>
<comment type="cofactor">
    <cofactor evidence="1 16">
        <name>FAD</name>
        <dbReference type="ChEBI" id="CHEBI:57692"/>
    </cofactor>
</comment>
<accession>A0A537JHX8</accession>
<dbReference type="Gene3D" id="3.90.78.10">
    <property type="entry name" value="UDP-N-acetylenolpyruvoylglucosamine reductase, C-terminal domain"/>
    <property type="match status" value="1"/>
</dbReference>
<keyword evidence="6 16" id="KW-0132">Cell division</keyword>
<evidence type="ECO:0000256" key="1">
    <source>
        <dbReference type="ARBA" id="ARBA00001974"/>
    </source>
</evidence>
<evidence type="ECO:0000256" key="15">
    <source>
        <dbReference type="ARBA" id="ARBA00048914"/>
    </source>
</evidence>
<dbReference type="SUPFAM" id="SSF56194">
    <property type="entry name" value="Uridine diphospho-N-Acetylenolpyruvylglucosamine reductase, MurB, C-terminal domain"/>
    <property type="match status" value="1"/>
</dbReference>